<evidence type="ECO:0000313" key="2">
    <source>
        <dbReference type="Proteomes" id="UP000612899"/>
    </source>
</evidence>
<accession>A0A8J3Q435</accession>
<keyword evidence="2" id="KW-1185">Reference proteome</keyword>
<comment type="caution">
    <text evidence="1">The sequence shown here is derived from an EMBL/GenBank/DDBJ whole genome shotgun (WGS) entry which is preliminary data.</text>
</comment>
<dbReference type="RefSeq" id="WP_203906909.1">
    <property type="nucleotide sequence ID" value="NZ_BONY01000005.1"/>
</dbReference>
<reference evidence="1" key="1">
    <citation type="submission" date="2021-01" db="EMBL/GenBank/DDBJ databases">
        <title>Whole genome shotgun sequence of Rhizocola hellebori NBRC 109834.</title>
        <authorList>
            <person name="Komaki H."/>
            <person name="Tamura T."/>
        </authorList>
    </citation>
    <scope>NUCLEOTIDE SEQUENCE</scope>
    <source>
        <strain evidence="1">NBRC 109834</strain>
    </source>
</reference>
<dbReference type="Proteomes" id="UP000612899">
    <property type="component" value="Unassembled WGS sequence"/>
</dbReference>
<dbReference type="AlphaFoldDB" id="A0A8J3Q435"/>
<evidence type="ECO:0000313" key="1">
    <source>
        <dbReference type="EMBL" id="GIH02978.1"/>
    </source>
</evidence>
<name>A0A8J3Q435_9ACTN</name>
<dbReference type="EMBL" id="BONY01000005">
    <property type="protein sequence ID" value="GIH02978.1"/>
    <property type="molecule type" value="Genomic_DNA"/>
</dbReference>
<sequence>MNDRLPEFFPKFKKLHGVYVMRRTYEATCAFLDGYEVGCGHRVLKEFHSWLVPRGKGRPELYWPQLVLCEVYPDNALPDIRYFTPEQDEQAVAVLFNLLEEFFEAGEQHGSKVDQRFRIKLQTDERNACTMMFEPMGVTYDLGPDENMYAEAQSMEKQEMEIVVWPGGISVWPPGPVKTFDAAGNELDELNY</sequence>
<proteinExistence type="predicted"/>
<organism evidence="1 2">
    <name type="scientific">Rhizocola hellebori</name>
    <dbReference type="NCBI Taxonomy" id="1392758"/>
    <lineage>
        <taxon>Bacteria</taxon>
        <taxon>Bacillati</taxon>
        <taxon>Actinomycetota</taxon>
        <taxon>Actinomycetes</taxon>
        <taxon>Micromonosporales</taxon>
        <taxon>Micromonosporaceae</taxon>
        <taxon>Rhizocola</taxon>
    </lineage>
</organism>
<gene>
    <name evidence="1" type="ORF">Rhe02_10450</name>
</gene>
<protein>
    <submittedName>
        <fullName evidence="1">Uncharacterized protein</fullName>
    </submittedName>
</protein>